<evidence type="ECO:0000256" key="1">
    <source>
        <dbReference type="SAM" id="MobiDB-lite"/>
    </source>
</evidence>
<dbReference type="OrthoDB" id="8705843at2"/>
<feature type="region of interest" description="Disordered" evidence="1">
    <location>
        <begin position="54"/>
        <end position="75"/>
    </location>
</feature>
<organism evidence="2 3">
    <name type="scientific">Cupriavidus nantongensis</name>
    <dbReference type="NCBI Taxonomy" id="1796606"/>
    <lineage>
        <taxon>Bacteria</taxon>
        <taxon>Pseudomonadati</taxon>
        <taxon>Pseudomonadota</taxon>
        <taxon>Betaproteobacteria</taxon>
        <taxon>Burkholderiales</taxon>
        <taxon>Burkholderiaceae</taxon>
        <taxon>Cupriavidus</taxon>
    </lineage>
</organism>
<accession>A0A142JVP1</accession>
<proteinExistence type="predicted"/>
<dbReference type="EMBL" id="CP014845">
    <property type="protein sequence ID" value="AMR82153.1"/>
    <property type="molecule type" value="Genomic_DNA"/>
</dbReference>
<keyword evidence="3" id="KW-1185">Reference proteome</keyword>
<feature type="compositionally biased region" description="Polar residues" evidence="1">
    <location>
        <begin position="66"/>
        <end position="75"/>
    </location>
</feature>
<protein>
    <submittedName>
        <fullName evidence="2">Uncharacterized protein</fullName>
    </submittedName>
</protein>
<dbReference type="AlphaFoldDB" id="A0A142JVP1"/>
<dbReference type="RefSeq" id="WP_062803935.1">
    <property type="nucleotide sequence ID" value="NZ_CP014845.1"/>
</dbReference>
<dbReference type="KEGG" id="cnan:A2G96_31010"/>
<gene>
    <name evidence="2" type="ORF">A2G96_31010</name>
</gene>
<evidence type="ECO:0000313" key="2">
    <source>
        <dbReference type="EMBL" id="AMR82153.1"/>
    </source>
</evidence>
<dbReference type="Proteomes" id="UP000075238">
    <property type="component" value="Chromosome 2"/>
</dbReference>
<reference evidence="2 3" key="1">
    <citation type="submission" date="2016-03" db="EMBL/GenBank/DDBJ databases">
        <title>Complete genome sequence of a novel chlorpyrifos degrading bacterium, Cupriavidus nantongensis sp. X1.</title>
        <authorList>
            <person name="Fang L."/>
        </authorList>
    </citation>
    <scope>NUCLEOTIDE SEQUENCE [LARGE SCALE GENOMIC DNA]</scope>
    <source>
        <strain evidence="2 3">X1</strain>
    </source>
</reference>
<dbReference type="STRING" id="1796606.A2G96_31010"/>
<evidence type="ECO:0000313" key="3">
    <source>
        <dbReference type="Proteomes" id="UP000075238"/>
    </source>
</evidence>
<name>A0A142JVP1_9BURK</name>
<sequence length="75" mass="7914">MQAEDLDQAYTRLCAAMGRTGEARAPLLLAMVCLGLMSRQPALAPVLALIDEAEARSRQEGPGGSTMPTPESETP</sequence>